<dbReference type="EMBL" id="NVMD01000007">
    <property type="protein sequence ID" value="PED15112.1"/>
    <property type="molecule type" value="Genomic_DNA"/>
</dbReference>
<name>A0A9X6U2L7_BACTU</name>
<feature type="domain" description="2TM" evidence="2">
    <location>
        <begin position="10"/>
        <end position="37"/>
    </location>
</feature>
<keyword evidence="1" id="KW-0812">Transmembrane</keyword>
<dbReference type="AlphaFoldDB" id="A0A9X6U2L7"/>
<dbReference type="Proteomes" id="UP000223445">
    <property type="component" value="Unassembled WGS sequence"/>
</dbReference>
<dbReference type="EMBL" id="NUPM01000006">
    <property type="protein sequence ID" value="PGZ03608.1"/>
    <property type="molecule type" value="Genomic_DNA"/>
</dbReference>
<reference evidence="5 6" key="1">
    <citation type="submission" date="2017-09" db="EMBL/GenBank/DDBJ databases">
        <title>Large-scale bioinformatics analysis of Bacillus genomes uncovers conserved roles of natural products in bacterial physiology.</title>
        <authorList>
            <consortium name="Agbiome Team Llc"/>
            <person name="Bleich R.M."/>
            <person name="Grubbs K.J."/>
            <person name="Santa Maria K.C."/>
            <person name="Allen S.E."/>
            <person name="Farag S."/>
            <person name="Shank E.A."/>
            <person name="Bowers A."/>
        </authorList>
    </citation>
    <scope>NUCLEOTIDE SEQUENCE [LARGE SCALE GENOMIC DNA]</scope>
    <source>
        <strain evidence="4 6">AFS030179</strain>
        <strain evidence="3 5">AFS094940</strain>
    </source>
</reference>
<organism evidence="3 5">
    <name type="scientific">Bacillus thuringiensis</name>
    <dbReference type="NCBI Taxonomy" id="1428"/>
    <lineage>
        <taxon>Bacteria</taxon>
        <taxon>Bacillati</taxon>
        <taxon>Bacillota</taxon>
        <taxon>Bacilli</taxon>
        <taxon>Bacillales</taxon>
        <taxon>Bacillaceae</taxon>
        <taxon>Bacillus</taxon>
        <taxon>Bacillus cereus group</taxon>
    </lineage>
</organism>
<evidence type="ECO:0000256" key="1">
    <source>
        <dbReference type="SAM" id="Phobius"/>
    </source>
</evidence>
<evidence type="ECO:0000313" key="6">
    <source>
        <dbReference type="Proteomes" id="UP000223445"/>
    </source>
</evidence>
<keyword evidence="1" id="KW-1133">Transmembrane helix</keyword>
<accession>A0A9X6U2L7</accession>
<evidence type="ECO:0000313" key="5">
    <source>
        <dbReference type="Proteomes" id="UP000220127"/>
    </source>
</evidence>
<protein>
    <recommendedName>
        <fullName evidence="2">2TM domain-containing protein</fullName>
    </recommendedName>
</protein>
<evidence type="ECO:0000313" key="4">
    <source>
        <dbReference type="EMBL" id="PGZ03608.1"/>
    </source>
</evidence>
<comment type="caution">
    <text evidence="3">The sequence shown here is derived from an EMBL/GenBank/DDBJ whole genome shotgun (WGS) entry which is preliminary data.</text>
</comment>
<proteinExistence type="predicted"/>
<evidence type="ECO:0000313" key="3">
    <source>
        <dbReference type="EMBL" id="PED15112.1"/>
    </source>
</evidence>
<dbReference type="Pfam" id="PF13239">
    <property type="entry name" value="2TM"/>
    <property type="match status" value="1"/>
</dbReference>
<gene>
    <name evidence="4" type="ORF">COE48_06590</name>
    <name evidence="3" type="ORF">CON01_12465</name>
</gene>
<keyword evidence="1" id="KW-0472">Membrane</keyword>
<dbReference type="InterPro" id="IPR025698">
    <property type="entry name" value="2TM_dom"/>
</dbReference>
<evidence type="ECO:0000259" key="2">
    <source>
        <dbReference type="Pfam" id="PF13239"/>
    </source>
</evidence>
<feature type="transmembrane region" description="Helical" evidence="1">
    <location>
        <begin position="20"/>
        <end position="47"/>
    </location>
</feature>
<sequence>MGRDESYFQTKKRVDNLKTFYIHLTIYILVNLMLFYFLSSELAIFYFNYKN</sequence>
<dbReference type="Proteomes" id="UP000220127">
    <property type="component" value="Unassembled WGS sequence"/>
</dbReference>